<keyword evidence="3 7" id="KW-0812">Transmembrane</keyword>
<dbReference type="Pfam" id="PF02687">
    <property type="entry name" value="FtsX"/>
    <property type="match status" value="2"/>
</dbReference>
<feature type="transmembrane region" description="Helical" evidence="7">
    <location>
        <begin position="697"/>
        <end position="720"/>
    </location>
</feature>
<feature type="transmembrane region" description="Helical" evidence="7">
    <location>
        <begin position="317"/>
        <end position="341"/>
    </location>
</feature>
<name>A0ABT1RVM9_9FIRM</name>
<keyword evidence="10" id="KW-1185">Reference proteome</keyword>
<proteinExistence type="inferred from homology"/>
<evidence type="ECO:0000313" key="9">
    <source>
        <dbReference type="EMBL" id="MCQ4838731.1"/>
    </source>
</evidence>
<reference evidence="9 10" key="1">
    <citation type="submission" date="2022-06" db="EMBL/GenBank/DDBJ databases">
        <title>Isolation of gut microbiota from human fecal samples.</title>
        <authorList>
            <person name="Pamer E.G."/>
            <person name="Barat B."/>
            <person name="Waligurski E."/>
            <person name="Medina S."/>
            <person name="Paddock L."/>
            <person name="Mostad J."/>
        </authorList>
    </citation>
    <scope>NUCLEOTIDE SEQUENCE [LARGE SCALE GENOMIC DNA]</scope>
    <source>
        <strain evidence="9 10">DFI.9.73</strain>
    </source>
</reference>
<dbReference type="InterPro" id="IPR050250">
    <property type="entry name" value="Macrolide_Exporter_MacB"/>
</dbReference>
<evidence type="ECO:0000256" key="3">
    <source>
        <dbReference type="ARBA" id="ARBA00022692"/>
    </source>
</evidence>
<evidence type="ECO:0000256" key="4">
    <source>
        <dbReference type="ARBA" id="ARBA00022989"/>
    </source>
</evidence>
<comment type="subcellular location">
    <subcellularLocation>
        <location evidence="1">Cell membrane</location>
        <topology evidence="1">Multi-pass membrane protein</topology>
    </subcellularLocation>
</comment>
<feature type="transmembrane region" description="Helical" evidence="7">
    <location>
        <begin position="749"/>
        <end position="776"/>
    </location>
</feature>
<evidence type="ECO:0000256" key="6">
    <source>
        <dbReference type="ARBA" id="ARBA00038076"/>
    </source>
</evidence>
<gene>
    <name evidence="9" type="ORF">NE695_02240</name>
</gene>
<dbReference type="Proteomes" id="UP001524473">
    <property type="component" value="Unassembled WGS sequence"/>
</dbReference>
<accession>A0ABT1RVM9</accession>
<keyword evidence="4 7" id="KW-1133">Transmembrane helix</keyword>
<evidence type="ECO:0000259" key="8">
    <source>
        <dbReference type="Pfam" id="PF02687"/>
    </source>
</evidence>
<dbReference type="PANTHER" id="PTHR30572:SF4">
    <property type="entry name" value="ABC TRANSPORTER PERMEASE YTRF"/>
    <property type="match status" value="1"/>
</dbReference>
<keyword evidence="2" id="KW-1003">Cell membrane</keyword>
<feature type="transmembrane region" description="Helical" evidence="7">
    <location>
        <begin position="25"/>
        <end position="49"/>
    </location>
</feature>
<feature type="domain" description="ABC3 transporter permease C-terminal" evidence="8">
    <location>
        <begin position="705"/>
        <end position="819"/>
    </location>
</feature>
<dbReference type="InterPro" id="IPR003838">
    <property type="entry name" value="ABC3_permease_C"/>
</dbReference>
<evidence type="ECO:0000256" key="5">
    <source>
        <dbReference type="ARBA" id="ARBA00023136"/>
    </source>
</evidence>
<organism evidence="9 10">
    <name type="scientific">Neglectibacter timonensis</name>
    <dbReference type="NCBI Taxonomy" id="1776382"/>
    <lineage>
        <taxon>Bacteria</taxon>
        <taxon>Bacillati</taxon>
        <taxon>Bacillota</taxon>
        <taxon>Clostridia</taxon>
        <taxon>Eubacteriales</taxon>
        <taxon>Oscillospiraceae</taxon>
        <taxon>Neglectibacter</taxon>
    </lineage>
</organism>
<feature type="transmembrane region" description="Helical" evidence="7">
    <location>
        <begin position="361"/>
        <end position="380"/>
    </location>
</feature>
<feature type="transmembrane region" description="Helical" evidence="7">
    <location>
        <begin position="427"/>
        <end position="449"/>
    </location>
</feature>
<comment type="caution">
    <text evidence="9">The sequence shown here is derived from an EMBL/GenBank/DDBJ whole genome shotgun (WGS) entry which is preliminary data.</text>
</comment>
<sequence length="830" mass="91508">MKNNNTAVIHRLIRRNLKANRKRNFFLVAAIALTTLLLGSIFSIGFSILDSVKMEQLRLSGTTAHAAVGRPTASQLEQLKQLPYVKSVGTGYQVADIRNTPEMGGAYLFLHFFDKTDWEQFRAPANTDIMGDYPQAEDEIMASRGALDLLGIQEPVVGMEIPLSYCPGGEENDLQNKTFRLSGWFTSYSLMTQTDSLLVSEAFAEKFEASREKYLAADILFVEEKQVSEYFERLKLDLDIPADQAAAVSQSNERGEEAQVPMLLALGAVAVFFILTGYLLIYNVLYISVSRDVRFYGLLKTLGTTPKQLKRLVVGQILRLCMIGIPIGASAAFLFSVIAIPAAIGAWKFVSTGAVLSFSPIIYFGAAAFALCTSLLGAFLPAKKAAEVSPVEAQKFTGISRPHLHRPAHGKPYKMALRNIFRNRKRAAVVLLSLFLGITAFTAVTTLAYSMGVDQYIDSLYQNDFVLYDQSLFSDQPAQPFDDSFMEQIAALPGLESCHTLLQEYMQLGYSPEEFGEYAESRLEKLYEGKEAFTEEDIRKSFIGFLVGIDGMELTELQSAADQKIDISAFDRGEIALIATDNPAYFPRVSQLHVTPMELSTDGENPSHGTEVQIPFGGFAPQSLESDGSLAPTIVVSKSFLSSLYHSPAIREIRIDVADGYEKQALEALKQISGNNSAIRRVSKIEAVSVMSGARTVMLVLGGGAALLLAFVGILNFINVMSMDITVRKMELATLESIGMEKRKVRRMLLFEGLGYAVMTLLLSATLGNGAVYGIFTLFKLQVDYATFTYPILPVGLVFLMIFTVCLIVPEITYRSIAKATLIERLREKE</sequence>
<evidence type="ECO:0000256" key="7">
    <source>
        <dbReference type="SAM" id="Phobius"/>
    </source>
</evidence>
<feature type="transmembrane region" description="Helical" evidence="7">
    <location>
        <begin position="262"/>
        <end position="285"/>
    </location>
</feature>
<protein>
    <submittedName>
        <fullName evidence="9">ABC transporter permease</fullName>
    </submittedName>
</protein>
<dbReference type="PANTHER" id="PTHR30572">
    <property type="entry name" value="MEMBRANE COMPONENT OF TRANSPORTER-RELATED"/>
    <property type="match status" value="1"/>
</dbReference>
<dbReference type="EMBL" id="JANFZH010000003">
    <property type="protein sequence ID" value="MCQ4838731.1"/>
    <property type="molecule type" value="Genomic_DNA"/>
</dbReference>
<evidence type="ECO:0000256" key="2">
    <source>
        <dbReference type="ARBA" id="ARBA00022475"/>
    </source>
</evidence>
<keyword evidence="5 7" id="KW-0472">Membrane</keyword>
<dbReference type="RefSeq" id="WP_256191517.1">
    <property type="nucleotide sequence ID" value="NZ_JANFZG010000004.1"/>
</dbReference>
<evidence type="ECO:0000256" key="1">
    <source>
        <dbReference type="ARBA" id="ARBA00004651"/>
    </source>
</evidence>
<comment type="similarity">
    <text evidence="6">Belongs to the ABC-4 integral membrane protein family.</text>
</comment>
<feature type="transmembrane region" description="Helical" evidence="7">
    <location>
        <begin position="788"/>
        <end position="809"/>
    </location>
</feature>
<evidence type="ECO:0000313" key="10">
    <source>
        <dbReference type="Proteomes" id="UP001524473"/>
    </source>
</evidence>
<feature type="domain" description="ABC3 transporter permease C-terminal" evidence="8">
    <location>
        <begin position="268"/>
        <end position="389"/>
    </location>
</feature>